<sequence length="317" mass="33314">MSVMPHSQDDIRASTVKLSNMMFSASRGSPSPMTPPVMQNLPLTAGHNAHSSSPLTHGRKQAKQLPSPSGLTGENMPSRDSFIFPSGYNLVTHVGPGSLPNIPLSTSFAPSSQYTKGSSHFSAQGSDLSASTSTLDSSKTAHHLSSGMATPRGRDMSYPTVVPSALSVLLSRHADGALSGSPSPTLTHKTDRPPYFNSLADPEQAVSTVNHNSADRTVLATSNVRSEVLRFVSSPATETTPLLPPPNGSVPAINGHVSAPSKRSMSSKRLPSLMHGIIGKTHKIDPQELVRIVLKSLPAVLLGTLLNILDGVSCKPL</sequence>
<evidence type="ECO:0000313" key="2">
    <source>
        <dbReference type="EMBL" id="KAG1772472.1"/>
    </source>
</evidence>
<organism evidence="2 3">
    <name type="scientific">Suillus placidus</name>
    <dbReference type="NCBI Taxonomy" id="48579"/>
    <lineage>
        <taxon>Eukaryota</taxon>
        <taxon>Fungi</taxon>
        <taxon>Dikarya</taxon>
        <taxon>Basidiomycota</taxon>
        <taxon>Agaricomycotina</taxon>
        <taxon>Agaricomycetes</taxon>
        <taxon>Agaricomycetidae</taxon>
        <taxon>Boletales</taxon>
        <taxon>Suillineae</taxon>
        <taxon>Suillaceae</taxon>
        <taxon>Suillus</taxon>
    </lineage>
</organism>
<name>A0A9P7CZ84_9AGAM</name>
<reference evidence="2" key="1">
    <citation type="journal article" date="2020" name="New Phytol.">
        <title>Comparative genomics reveals dynamic genome evolution in host specialist ectomycorrhizal fungi.</title>
        <authorList>
            <person name="Lofgren L.A."/>
            <person name="Nguyen N.H."/>
            <person name="Vilgalys R."/>
            <person name="Ruytinx J."/>
            <person name="Liao H.L."/>
            <person name="Branco S."/>
            <person name="Kuo A."/>
            <person name="LaButti K."/>
            <person name="Lipzen A."/>
            <person name="Andreopoulos W."/>
            <person name="Pangilinan J."/>
            <person name="Riley R."/>
            <person name="Hundley H."/>
            <person name="Na H."/>
            <person name="Barry K."/>
            <person name="Grigoriev I.V."/>
            <person name="Stajich J.E."/>
            <person name="Kennedy P.G."/>
        </authorList>
    </citation>
    <scope>NUCLEOTIDE SEQUENCE</scope>
    <source>
        <strain evidence="2">DOB743</strain>
    </source>
</reference>
<dbReference type="OrthoDB" id="10680867at2759"/>
<proteinExistence type="predicted"/>
<comment type="caution">
    <text evidence="2">The sequence shown here is derived from an EMBL/GenBank/DDBJ whole genome shotgun (WGS) entry which is preliminary data.</text>
</comment>
<feature type="compositionally biased region" description="Polar residues" evidence="1">
    <location>
        <begin position="110"/>
        <end position="125"/>
    </location>
</feature>
<dbReference type="EMBL" id="JABBWD010000053">
    <property type="protein sequence ID" value="KAG1772472.1"/>
    <property type="molecule type" value="Genomic_DNA"/>
</dbReference>
<dbReference type="AlphaFoldDB" id="A0A9P7CZ84"/>
<keyword evidence="3" id="KW-1185">Reference proteome</keyword>
<gene>
    <name evidence="2" type="ORF">EV702DRAFT_623670</name>
</gene>
<feature type="compositionally biased region" description="Low complexity" evidence="1">
    <location>
        <begin position="126"/>
        <end position="138"/>
    </location>
</feature>
<evidence type="ECO:0000313" key="3">
    <source>
        <dbReference type="Proteomes" id="UP000714275"/>
    </source>
</evidence>
<evidence type="ECO:0000256" key="1">
    <source>
        <dbReference type="SAM" id="MobiDB-lite"/>
    </source>
</evidence>
<dbReference type="Proteomes" id="UP000714275">
    <property type="component" value="Unassembled WGS sequence"/>
</dbReference>
<feature type="region of interest" description="Disordered" evidence="1">
    <location>
        <begin position="110"/>
        <end position="158"/>
    </location>
</feature>
<accession>A0A9P7CZ84</accession>
<protein>
    <submittedName>
        <fullName evidence="2">Uncharacterized protein</fullName>
    </submittedName>
</protein>
<feature type="region of interest" description="Disordered" evidence="1">
    <location>
        <begin position="23"/>
        <end position="74"/>
    </location>
</feature>